<dbReference type="AlphaFoldDB" id="A0AA95MT63"/>
<dbReference type="KEGG" id="nnv:QNH39_24645"/>
<organism evidence="3 4">
    <name type="scientific">Neobacillus novalis</name>
    <dbReference type="NCBI Taxonomy" id="220687"/>
    <lineage>
        <taxon>Bacteria</taxon>
        <taxon>Bacillati</taxon>
        <taxon>Bacillota</taxon>
        <taxon>Bacilli</taxon>
        <taxon>Bacillales</taxon>
        <taxon>Bacillaceae</taxon>
        <taxon>Neobacillus</taxon>
    </lineage>
</organism>
<dbReference type="NCBIfam" id="TIGR00254">
    <property type="entry name" value="GGDEF"/>
    <property type="match status" value="1"/>
</dbReference>
<dbReference type="PANTHER" id="PTHR46663">
    <property type="entry name" value="DIGUANYLATE CYCLASE DGCT-RELATED"/>
    <property type="match status" value="1"/>
</dbReference>
<feature type="domain" description="PAS" evidence="1">
    <location>
        <begin position="1"/>
        <end position="36"/>
    </location>
</feature>
<evidence type="ECO:0000313" key="3">
    <source>
        <dbReference type="EMBL" id="WHY89135.1"/>
    </source>
</evidence>
<dbReference type="EC" id="2.7.7.65" evidence="3"/>
<dbReference type="Gene3D" id="3.30.70.270">
    <property type="match status" value="1"/>
</dbReference>
<dbReference type="SMART" id="SM00267">
    <property type="entry name" value="GGDEF"/>
    <property type="match status" value="1"/>
</dbReference>
<dbReference type="GO" id="GO:0052621">
    <property type="term" value="F:diguanylate cyclase activity"/>
    <property type="evidence" value="ECO:0007669"/>
    <property type="project" value="UniProtKB-EC"/>
</dbReference>
<dbReference type="CDD" id="cd00130">
    <property type="entry name" value="PAS"/>
    <property type="match status" value="1"/>
</dbReference>
<proteinExistence type="predicted"/>
<dbReference type="Pfam" id="PF00990">
    <property type="entry name" value="GGDEF"/>
    <property type="match status" value="1"/>
</dbReference>
<dbReference type="NCBIfam" id="TIGR00229">
    <property type="entry name" value="sensory_box"/>
    <property type="match status" value="1"/>
</dbReference>
<evidence type="ECO:0000259" key="1">
    <source>
        <dbReference type="PROSITE" id="PS50112"/>
    </source>
</evidence>
<dbReference type="InterPro" id="IPR000014">
    <property type="entry name" value="PAS"/>
</dbReference>
<dbReference type="SUPFAM" id="SSF55073">
    <property type="entry name" value="Nucleotide cyclase"/>
    <property type="match status" value="1"/>
</dbReference>
<dbReference type="InterPro" id="IPR052163">
    <property type="entry name" value="DGC-Regulatory_Protein"/>
</dbReference>
<dbReference type="InterPro" id="IPR000160">
    <property type="entry name" value="GGDEF_dom"/>
</dbReference>
<dbReference type="EMBL" id="CP126114">
    <property type="protein sequence ID" value="WHY89135.1"/>
    <property type="molecule type" value="Genomic_DNA"/>
</dbReference>
<evidence type="ECO:0000259" key="2">
    <source>
        <dbReference type="PROSITE" id="PS50887"/>
    </source>
</evidence>
<dbReference type="Proteomes" id="UP001178288">
    <property type="component" value="Chromosome"/>
</dbReference>
<accession>A0AA95MT63</accession>
<sequence length="292" mass="33282">MEQAGDSFFLLGSDGRFTDVNPIACELLEYSKDELLHLNVERIFSSLPGKLNQAAANFEDVMIGKNTAIPVDINLRPIQIGKNQMYFAFCRDIRAKKRDQAKIQHMAYHDALTNLPNRWYIRTYLQQYIENKDTTDSKLGFILLDLDYFKVINDSLGHEAGDLLLMEVAKRLQSVTGNRENFLARFGGDEFILLVPQLISDEEASLICEKITMAMLEPFYLSGHRVNISTSIGISLYPKHGDNLNTLFKHSDIAMFDSKEQGRSGYSLYTPKMKQQANERLDLEKPANLIFP</sequence>
<keyword evidence="4" id="KW-1185">Reference proteome</keyword>
<dbReference type="Pfam" id="PF13426">
    <property type="entry name" value="PAS_9"/>
    <property type="match status" value="1"/>
</dbReference>
<protein>
    <submittedName>
        <fullName evidence="3">Sensor domain-containing diguanylate cyclase</fullName>
        <ecNumber evidence="3">2.7.7.65</ecNumber>
    </submittedName>
</protein>
<gene>
    <name evidence="3" type="ORF">QNH39_24645</name>
</gene>
<feature type="domain" description="GGDEF" evidence="2">
    <location>
        <begin position="137"/>
        <end position="271"/>
    </location>
</feature>
<dbReference type="SUPFAM" id="SSF55785">
    <property type="entry name" value="PYP-like sensor domain (PAS domain)"/>
    <property type="match status" value="1"/>
</dbReference>
<keyword evidence="3" id="KW-0808">Transferase</keyword>
<dbReference type="InterPro" id="IPR029787">
    <property type="entry name" value="Nucleotide_cyclase"/>
</dbReference>
<dbReference type="PANTHER" id="PTHR46663:SF3">
    <property type="entry name" value="SLL0267 PROTEIN"/>
    <property type="match status" value="1"/>
</dbReference>
<dbReference type="RefSeq" id="WP_268874976.1">
    <property type="nucleotide sequence ID" value="NZ_CP126114.1"/>
</dbReference>
<reference evidence="3" key="1">
    <citation type="submission" date="2023-05" db="EMBL/GenBank/DDBJ databases">
        <title>Comparative genomics of Bacillaceae isolates and their secondary metabolite potential.</title>
        <authorList>
            <person name="Song L."/>
            <person name="Nielsen L.J."/>
            <person name="Mohite O."/>
            <person name="Xu X."/>
            <person name="Weber T."/>
            <person name="Kovacs A.T."/>
        </authorList>
    </citation>
    <scope>NUCLEOTIDE SEQUENCE</scope>
    <source>
        <strain evidence="3">XLM17</strain>
    </source>
</reference>
<dbReference type="Gene3D" id="3.30.450.20">
    <property type="entry name" value="PAS domain"/>
    <property type="match status" value="1"/>
</dbReference>
<dbReference type="PROSITE" id="PS50112">
    <property type="entry name" value="PAS"/>
    <property type="match status" value="1"/>
</dbReference>
<dbReference type="CDD" id="cd01949">
    <property type="entry name" value="GGDEF"/>
    <property type="match status" value="1"/>
</dbReference>
<dbReference type="PROSITE" id="PS50887">
    <property type="entry name" value="GGDEF"/>
    <property type="match status" value="1"/>
</dbReference>
<keyword evidence="3" id="KW-0548">Nucleotidyltransferase</keyword>
<name>A0AA95MT63_9BACI</name>
<dbReference type="InterPro" id="IPR035965">
    <property type="entry name" value="PAS-like_dom_sf"/>
</dbReference>
<dbReference type="InterPro" id="IPR043128">
    <property type="entry name" value="Rev_trsase/Diguanyl_cyclase"/>
</dbReference>
<evidence type="ECO:0000313" key="4">
    <source>
        <dbReference type="Proteomes" id="UP001178288"/>
    </source>
</evidence>